<evidence type="ECO:0000256" key="7">
    <source>
        <dbReference type="ARBA" id="ARBA00023136"/>
    </source>
</evidence>
<keyword evidence="3" id="KW-0050">Antiport</keyword>
<gene>
    <name evidence="9" type="primary">shaE</name>
    <name evidence="9" type="ORF">ERS852407_00114</name>
</gene>
<evidence type="ECO:0000256" key="2">
    <source>
        <dbReference type="ARBA" id="ARBA00006228"/>
    </source>
</evidence>
<dbReference type="InterPro" id="IPR002758">
    <property type="entry name" value="Cation_antiport_E"/>
</dbReference>
<dbReference type="PANTHER" id="PTHR34584:SF1">
    <property type="entry name" value="NA(+)_H(+) ANTIPORTER SUBUNIT E1"/>
    <property type="match status" value="1"/>
</dbReference>
<evidence type="ECO:0000313" key="9">
    <source>
        <dbReference type="EMBL" id="CUN41619.1"/>
    </source>
</evidence>
<organism evidence="9 10">
    <name type="scientific">Hungatella hathewayi</name>
    <dbReference type="NCBI Taxonomy" id="154046"/>
    <lineage>
        <taxon>Bacteria</taxon>
        <taxon>Bacillati</taxon>
        <taxon>Bacillota</taxon>
        <taxon>Clostridia</taxon>
        <taxon>Lachnospirales</taxon>
        <taxon>Lachnospiraceae</taxon>
        <taxon>Hungatella</taxon>
    </lineage>
</organism>
<comment type="similarity">
    <text evidence="2">Belongs to the CPA3 antiporters (TC 2.A.63) subunit E family.</text>
</comment>
<reference evidence="9 10" key="1">
    <citation type="submission" date="2015-09" db="EMBL/GenBank/DDBJ databases">
        <authorList>
            <consortium name="Pathogen Informatics"/>
        </authorList>
    </citation>
    <scope>NUCLEOTIDE SEQUENCE [LARGE SCALE GENOMIC DNA]</scope>
    <source>
        <strain evidence="9 10">2789STDY5608850</strain>
    </source>
</reference>
<dbReference type="PIRSF" id="PIRSF019239">
    <property type="entry name" value="MrpE"/>
    <property type="match status" value="1"/>
</dbReference>
<evidence type="ECO:0000256" key="1">
    <source>
        <dbReference type="ARBA" id="ARBA00004651"/>
    </source>
</evidence>
<comment type="subcellular location">
    <subcellularLocation>
        <location evidence="1">Cell membrane</location>
        <topology evidence="1">Multi-pass membrane protein</topology>
    </subcellularLocation>
</comment>
<dbReference type="EMBL" id="CYZE01000001">
    <property type="protein sequence ID" value="CUN41619.1"/>
    <property type="molecule type" value="Genomic_DNA"/>
</dbReference>
<evidence type="ECO:0000256" key="3">
    <source>
        <dbReference type="ARBA" id="ARBA00022449"/>
    </source>
</evidence>
<proteinExistence type="inferred from homology"/>
<sequence>MPVFLLFFAVWMILNGKVTAEICIFGVLISAALFYFMCRYMEYSLKKELLLFRLIPLFIRYFGVLVKEIVKANVCVLKIILSPELQPEPAFVYFDTDFKTELARVLLANSITLTPGTITVSVEDDRFCVHCLDKELAEGMETSVFVKLLKEMEDMEAKWTK</sequence>
<keyword evidence="7 8" id="KW-0472">Membrane</keyword>
<dbReference type="GO" id="GO:0015297">
    <property type="term" value="F:antiporter activity"/>
    <property type="evidence" value="ECO:0007669"/>
    <property type="project" value="UniProtKB-KW"/>
</dbReference>
<dbReference type="Proteomes" id="UP000095651">
    <property type="component" value="Unassembled WGS sequence"/>
</dbReference>
<dbReference type="GO" id="GO:0008324">
    <property type="term" value="F:monoatomic cation transmembrane transporter activity"/>
    <property type="evidence" value="ECO:0007669"/>
    <property type="project" value="InterPro"/>
</dbReference>
<keyword evidence="3" id="KW-0813">Transport</keyword>
<evidence type="ECO:0000256" key="8">
    <source>
        <dbReference type="SAM" id="Phobius"/>
    </source>
</evidence>
<evidence type="ECO:0000313" key="10">
    <source>
        <dbReference type="Proteomes" id="UP000095651"/>
    </source>
</evidence>
<protein>
    <submittedName>
        <fullName evidence="9">Sodium/proton antiporter shaE</fullName>
    </submittedName>
</protein>
<keyword evidence="4" id="KW-1003">Cell membrane</keyword>
<feature type="transmembrane region" description="Helical" evidence="8">
    <location>
        <begin position="6"/>
        <end position="37"/>
    </location>
</feature>
<accession>A0A173WPX9</accession>
<dbReference type="PANTHER" id="PTHR34584">
    <property type="entry name" value="NA(+)/H(+) ANTIPORTER SUBUNIT E1"/>
    <property type="match status" value="1"/>
</dbReference>
<dbReference type="Pfam" id="PF01899">
    <property type="entry name" value="MNHE"/>
    <property type="match status" value="1"/>
</dbReference>
<dbReference type="GO" id="GO:0005886">
    <property type="term" value="C:plasma membrane"/>
    <property type="evidence" value="ECO:0007669"/>
    <property type="project" value="UniProtKB-SubCell"/>
</dbReference>
<evidence type="ECO:0000256" key="4">
    <source>
        <dbReference type="ARBA" id="ARBA00022475"/>
    </source>
</evidence>
<name>A0A173WPX9_9FIRM</name>
<evidence type="ECO:0000256" key="5">
    <source>
        <dbReference type="ARBA" id="ARBA00022692"/>
    </source>
</evidence>
<keyword evidence="6 8" id="KW-1133">Transmembrane helix</keyword>
<dbReference type="AlphaFoldDB" id="A0A173WPX9"/>
<evidence type="ECO:0000256" key="6">
    <source>
        <dbReference type="ARBA" id="ARBA00022989"/>
    </source>
</evidence>
<keyword evidence="5 8" id="KW-0812">Transmembrane</keyword>
<feature type="transmembrane region" description="Helical" evidence="8">
    <location>
        <begin position="49"/>
        <end position="66"/>
    </location>
</feature>